<sequence length="199" mass="21322">MPQLSFFSAEAAAPCLGDLAGVLCARGRMAGFARTAARLSITVDSRWRARALAAALAERGVSARLEPDENESVALHTPFRTDLTPLADAWTRDTTKTIPPGLTLTGGPLRLWVLTAGSWLEGSYLLELDPDAPQTHEPLVAALARAGLRVGVLTPPEGNPSIKVTGRRRLSRLVELVGTPPDRHALEHWPASSRVHAMS</sequence>
<dbReference type="RefSeq" id="WP_133847598.1">
    <property type="nucleotide sequence ID" value="NZ_SNXZ01000001.1"/>
</dbReference>
<dbReference type="AlphaFoldDB" id="A0A4R6SK49"/>
<dbReference type="EMBL" id="SNXZ01000001">
    <property type="protein sequence ID" value="TDQ04736.1"/>
    <property type="molecule type" value="Genomic_DNA"/>
</dbReference>
<proteinExistence type="predicted"/>
<reference evidence="1 2" key="1">
    <citation type="submission" date="2019-03" db="EMBL/GenBank/DDBJ databases">
        <title>Genomic Encyclopedia of Type Strains, Phase IV (KMG-IV): sequencing the most valuable type-strain genomes for metagenomic binning, comparative biology and taxonomic classification.</title>
        <authorList>
            <person name="Goeker M."/>
        </authorList>
    </citation>
    <scope>NUCLEOTIDE SEQUENCE [LARGE SCALE GENOMIC DNA]</scope>
    <source>
        <strain evidence="1 2">DSM 45361</strain>
    </source>
</reference>
<organism evidence="1 2">
    <name type="scientific">Labedaea rhizosphaerae</name>
    <dbReference type="NCBI Taxonomy" id="598644"/>
    <lineage>
        <taxon>Bacteria</taxon>
        <taxon>Bacillati</taxon>
        <taxon>Actinomycetota</taxon>
        <taxon>Actinomycetes</taxon>
        <taxon>Pseudonocardiales</taxon>
        <taxon>Pseudonocardiaceae</taxon>
        <taxon>Labedaea</taxon>
    </lineage>
</organism>
<accession>A0A4R6SK49</accession>
<gene>
    <name evidence="1" type="ORF">EV186_101692</name>
</gene>
<dbReference type="Proteomes" id="UP000295444">
    <property type="component" value="Unassembled WGS sequence"/>
</dbReference>
<evidence type="ECO:0000313" key="2">
    <source>
        <dbReference type="Proteomes" id="UP000295444"/>
    </source>
</evidence>
<name>A0A4R6SK49_LABRH</name>
<comment type="caution">
    <text evidence="1">The sequence shown here is derived from an EMBL/GenBank/DDBJ whole genome shotgun (WGS) entry which is preliminary data.</text>
</comment>
<evidence type="ECO:0000313" key="1">
    <source>
        <dbReference type="EMBL" id="TDQ04736.1"/>
    </source>
</evidence>
<dbReference type="OrthoDB" id="3403532at2"/>
<keyword evidence="2" id="KW-1185">Reference proteome</keyword>
<protein>
    <submittedName>
        <fullName evidence="1">Uncharacterized protein</fullName>
    </submittedName>
</protein>